<name>A0A4D6MYH3_VIGUN</name>
<gene>
    <name evidence="2" type="ORF">DEO72_LG9g1099</name>
</gene>
<feature type="signal peptide" evidence="1">
    <location>
        <begin position="1"/>
        <end position="20"/>
    </location>
</feature>
<keyword evidence="3" id="KW-1185">Reference proteome</keyword>
<dbReference type="Proteomes" id="UP000501690">
    <property type="component" value="Linkage Group LG9"/>
</dbReference>
<accession>A0A4D6MYH3</accession>
<protein>
    <submittedName>
        <fullName evidence="2">Uncharacterized protein</fullName>
    </submittedName>
</protein>
<feature type="chain" id="PRO_5020030908" evidence="1">
    <location>
        <begin position="21"/>
        <end position="165"/>
    </location>
</feature>
<evidence type="ECO:0000256" key="1">
    <source>
        <dbReference type="SAM" id="SignalP"/>
    </source>
</evidence>
<sequence>MPVRVVGLLLVIEPVRVVWSIQIVLPIRVVGRIRVSWLVRVIAGNWPLRGARVWDSELSFEVQGLKPKRILNQGGSVFAIVEHSIQASLARLGEKSSLRMGSRYARRASPLLLLKTRCIQERQASKCRLSEIVRELRVLSATSHPGEGFMDFERISVSLKRDDLA</sequence>
<proteinExistence type="predicted"/>
<evidence type="ECO:0000313" key="2">
    <source>
        <dbReference type="EMBL" id="QCE06088.1"/>
    </source>
</evidence>
<evidence type="ECO:0000313" key="3">
    <source>
        <dbReference type="Proteomes" id="UP000501690"/>
    </source>
</evidence>
<dbReference type="EMBL" id="CP039353">
    <property type="protein sequence ID" value="QCE06088.1"/>
    <property type="molecule type" value="Genomic_DNA"/>
</dbReference>
<organism evidence="2 3">
    <name type="scientific">Vigna unguiculata</name>
    <name type="common">Cowpea</name>
    <dbReference type="NCBI Taxonomy" id="3917"/>
    <lineage>
        <taxon>Eukaryota</taxon>
        <taxon>Viridiplantae</taxon>
        <taxon>Streptophyta</taxon>
        <taxon>Embryophyta</taxon>
        <taxon>Tracheophyta</taxon>
        <taxon>Spermatophyta</taxon>
        <taxon>Magnoliopsida</taxon>
        <taxon>eudicotyledons</taxon>
        <taxon>Gunneridae</taxon>
        <taxon>Pentapetalae</taxon>
        <taxon>rosids</taxon>
        <taxon>fabids</taxon>
        <taxon>Fabales</taxon>
        <taxon>Fabaceae</taxon>
        <taxon>Papilionoideae</taxon>
        <taxon>50 kb inversion clade</taxon>
        <taxon>NPAAA clade</taxon>
        <taxon>indigoferoid/millettioid clade</taxon>
        <taxon>Phaseoleae</taxon>
        <taxon>Vigna</taxon>
    </lineage>
</organism>
<dbReference type="AlphaFoldDB" id="A0A4D6MYH3"/>
<keyword evidence="1" id="KW-0732">Signal</keyword>
<reference evidence="2 3" key="1">
    <citation type="submission" date="2019-04" db="EMBL/GenBank/DDBJ databases">
        <title>An improved genome assembly and genetic linkage map for asparagus bean, Vigna unguiculata ssp. sesquipedialis.</title>
        <authorList>
            <person name="Xia Q."/>
            <person name="Zhang R."/>
            <person name="Dong Y."/>
        </authorList>
    </citation>
    <scope>NUCLEOTIDE SEQUENCE [LARGE SCALE GENOMIC DNA]</scope>
    <source>
        <tissue evidence="2">Leaf</tissue>
    </source>
</reference>